<accession>A0A5K7YH62</accession>
<keyword evidence="5" id="KW-1185">Reference proteome</keyword>
<dbReference type="CDD" id="cd06558">
    <property type="entry name" value="crotonase-like"/>
    <property type="match status" value="1"/>
</dbReference>
<sequence>MSHLKFINHEIVEGVATLTFNRPKHNVLNIEMMNELNGQLEILASDGSLKCLVLAADGPSWCAGVEVGDHKPEMVEEMIATFNRIFELVHRMAVPTIAAVHGACLGGGMEVAMACDIIVASPGAVFGQPEIKLGFFPPYAAIRLPQLVGPARAVEICTTGRRYKAAEAHQMGLVGHLSGESDFSETVDGMVGEIKRCSPLILRLNKRAVNAHLGLDFRRALSGVSDLFLNTLMKTEDTLEGIRSFEEKRRPVWKNR</sequence>
<dbReference type="Gene3D" id="1.10.12.10">
    <property type="entry name" value="Lyase 2-enoyl-coa Hydratase, Chain A, domain 2"/>
    <property type="match status" value="1"/>
</dbReference>
<dbReference type="PROSITE" id="PS00166">
    <property type="entry name" value="ENOYL_COA_HYDRATASE"/>
    <property type="match status" value="1"/>
</dbReference>
<proteinExistence type="inferred from homology"/>
<comment type="similarity">
    <text evidence="1 3">Belongs to the enoyl-CoA hydratase/isomerase family.</text>
</comment>
<dbReference type="PANTHER" id="PTHR11941:SF54">
    <property type="entry name" value="ENOYL-COA HYDRATASE, MITOCHONDRIAL"/>
    <property type="match status" value="1"/>
</dbReference>
<dbReference type="GO" id="GO:0006635">
    <property type="term" value="P:fatty acid beta-oxidation"/>
    <property type="evidence" value="ECO:0007669"/>
    <property type="project" value="TreeGrafter"/>
</dbReference>
<dbReference type="OrthoDB" id="5365311at2"/>
<evidence type="ECO:0000313" key="4">
    <source>
        <dbReference type="EMBL" id="BBO67410.1"/>
    </source>
</evidence>
<dbReference type="InterPro" id="IPR014748">
    <property type="entry name" value="Enoyl-CoA_hydra_C"/>
</dbReference>
<dbReference type="PANTHER" id="PTHR11941">
    <property type="entry name" value="ENOYL-COA HYDRATASE-RELATED"/>
    <property type="match status" value="1"/>
</dbReference>
<dbReference type="RefSeq" id="WP_155315674.1">
    <property type="nucleotide sequence ID" value="NZ_AP021874.1"/>
</dbReference>
<protein>
    <submittedName>
        <fullName evidence="4">3-hydroxybutyryl-CoA dehydratase</fullName>
    </submittedName>
</protein>
<name>A0A5K7YH62_9BACT</name>
<dbReference type="AlphaFoldDB" id="A0A5K7YH62"/>
<dbReference type="Pfam" id="PF00378">
    <property type="entry name" value="ECH_1"/>
    <property type="match status" value="1"/>
</dbReference>
<dbReference type="InterPro" id="IPR029045">
    <property type="entry name" value="ClpP/crotonase-like_dom_sf"/>
</dbReference>
<evidence type="ECO:0000256" key="3">
    <source>
        <dbReference type="RuleBase" id="RU003707"/>
    </source>
</evidence>
<dbReference type="SUPFAM" id="SSF52096">
    <property type="entry name" value="ClpP/crotonase"/>
    <property type="match status" value="1"/>
</dbReference>
<dbReference type="GO" id="GO:0016829">
    <property type="term" value="F:lyase activity"/>
    <property type="evidence" value="ECO:0007669"/>
    <property type="project" value="UniProtKB-KW"/>
</dbReference>
<dbReference type="InterPro" id="IPR018376">
    <property type="entry name" value="Enoyl-CoA_hyd/isom_CS"/>
</dbReference>
<evidence type="ECO:0000256" key="2">
    <source>
        <dbReference type="ARBA" id="ARBA00023239"/>
    </source>
</evidence>
<organism evidence="4 5">
    <name type="scientific">Desulfosarcina alkanivorans</name>
    <dbReference type="NCBI Taxonomy" id="571177"/>
    <lineage>
        <taxon>Bacteria</taxon>
        <taxon>Pseudomonadati</taxon>
        <taxon>Thermodesulfobacteriota</taxon>
        <taxon>Desulfobacteria</taxon>
        <taxon>Desulfobacterales</taxon>
        <taxon>Desulfosarcinaceae</taxon>
        <taxon>Desulfosarcina</taxon>
    </lineage>
</organism>
<keyword evidence="2" id="KW-0456">Lyase</keyword>
<dbReference type="InterPro" id="IPR001753">
    <property type="entry name" value="Enoyl-CoA_hydra/iso"/>
</dbReference>
<dbReference type="KEGG" id="dalk:DSCA_13400"/>
<dbReference type="Proteomes" id="UP000427906">
    <property type="component" value="Chromosome"/>
</dbReference>
<dbReference type="Gene3D" id="3.90.226.10">
    <property type="entry name" value="2-enoyl-CoA Hydratase, Chain A, domain 1"/>
    <property type="match status" value="1"/>
</dbReference>
<evidence type="ECO:0000256" key="1">
    <source>
        <dbReference type="ARBA" id="ARBA00005254"/>
    </source>
</evidence>
<dbReference type="EMBL" id="AP021874">
    <property type="protein sequence ID" value="BBO67410.1"/>
    <property type="molecule type" value="Genomic_DNA"/>
</dbReference>
<gene>
    <name evidence="4" type="ORF">DSCA_13400</name>
</gene>
<reference evidence="4 5" key="1">
    <citation type="submission" date="2019-11" db="EMBL/GenBank/DDBJ databases">
        <title>Comparative genomics of hydrocarbon-degrading Desulfosarcina strains.</title>
        <authorList>
            <person name="Watanabe M."/>
            <person name="Kojima H."/>
            <person name="Fukui M."/>
        </authorList>
    </citation>
    <scope>NUCLEOTIDE SEQUENCE [LARGE SCALE GENOMIC DNA]</scope>
    <source>
        <strain evidence="4 5">PL12</strain>
    </source>
</reference>
<evidence type="ECO:0000313" key="5">
    <source>
        <dbReference type="Proteomes" id="UP000427906"/>
    </source>
</evidence>